<gene>
    <name evidence="2" type="ORF">B0H66DRAFT_177707</name>
</gene>
<reference evidence="2" key="1">
    <citation type="journal article" date="2023" name="Mol. Phylogenet. Evol.">
        <title>Genome-scale phylogeny and comparative genomics of the fungal order Sordariales.</title>
        <authorList>
            <person name="Hensen N."/>
            <person name="Bonometti L."/>
            <person name="Westerberg I."/>
            <person name="Brannstrom I.O."/>
            <person name="Guillou S."/>
            <person name="Cros-Aarteil S."/>
            <person name="Calhoun S."/>
            <person name="Haridas S."/>
            <person name="Kuo A."/>
            <person name="Mondo S."/>
            <person name="Pangilinan J."/>
            <person name="Riley R."/>
            <person name="LaButti K."/>
            <person name="Andreopoulos B."/>
            <person name="Lipzen A."/>
            <person name="Chen C."/>
            <person name="Yan M."/>
            <person name="Daum C."/>
            <person name="Ng V."/>
            <person name="Clum A."/>
            <person name="Steindorff A."/>
            <person name="Ohm R.A."/>
            <person name="Martin F."/>
            <person name="Silar P."/>
            <person name="Natvig D.O."/>
            <person name="Lalanne C."/>
            <person name="Gautier V."/>
            <person name="Ament-Velasquez S.L."/>
            <person name="Kruys A."/>
            <person name="Hutchinson M.I."/>
            <person name="Powell A.J."/>
            <person name="Barry K."/>
            <person name="Miller A.N."/>
            <person name="Grigoriev I.V."/>
            <person name="Debuchy R."/>
            <person name="Gladieux P."/>
            <person name="Hiltunen Thoren M."/>
            <person name="Johannesson H."/>
        </authorList>
    </citation>
    <scope>NUCLEOTIDE SEQUENCE</scope>
    <source>
        <strain evidence="2">CBS 118394</strain>
    </source>
</reference>
<organism evidence="2 3">
    <name type="scientific">Apodospora peruviana</name>
    <dbReference type="NCBI Taxonomy" id="516989"/>
    <lineage>
        <taxon>Eukaryota</taxon>
        <taxon>Fungi</taxon>
        <taxon>Dikarya</taxon>
        <taxon>Ascomycota</taxon>
        <taxon>Pezizomycotina</taxon>
        <taxon>Sordariomycetes</taxon>
        <taxon>Sordariomycetidae</taxon>
        <taxon>Sordariales</taxon>
        <taxon>Lasiosphaeriaceae</taxon>
        <taxon>Apodospora</taxon>
    </lineage>
</organism>
<dbReference type="EMBL" id="JAUEDM010000003">
    <property type="protein sequence ID" value="KAK3321650.1"/>
    <property type="molecule type" value="Genomic_DNA"/>
</dbReference>
<evidence type="ECO:0000313" key="3">
    <source>
        <dbReference type="Proteomes" id="UP001283341"/>
    </source>
</evidence>
<feature type="compositionally biased region" description="Gly residues" evidence="1">
    <location>
        <begin position="77"/>
        <end position="95"/>
    </location>
</feature>
<evidence type="ECO:0000256" key="1">
    <source>
        <dbReference type="SAM" id="MobiDB-lite"/>
    </source>
</evidence>
<accession>A0AAE0M7B9</accession>
<reference evidence="2" key="2">
    <citation type="submission" date="2023-06" db="EMBL/GenBank/DDBJ databases">
        <authorList>
            <consortium name="Lawrence Berkeley National Laboratory"/>
            <person name="Haridas S."/>
            <person name="Hensen N."/>
            <person name="Bonometti L."/>
            <person name="Westerberg I."/>
            <person name="Brannstrom I.O."/>
            <person name="Guillou S."/>
            <person name="Cros-Aarteil S."/>
            <person name="Calhoun S."/>
            <person name="Kuo A."/>
            <person name="Mondo S."/>
            <person name="Pangilinan J."/>
            <person name="Riley R."/>
            <person name="Labutti K."/>
            <person name="Andreopoulos B."/>
            <person name="Lipzen A."/>
            <person name="Chen C."/>
            <person name="Yanf M."/>
            <person name="Daum C."/>
            <person name="Ng V."/>
            <person name="Clum A."/>
            <person name="Steindorff A."/>
            <person name="Ohm R."/>
            <person name="Martin F."/>
            <person name="Silar P."/>
            <person name="Natvig D."/>
            <person name="Lalanne C."/>
            <person name="Gautier V."/>
            <person name="Ament-Velasquez S.L."/>
            <person name="Kruys A."/>
            <person name="Hutchinson M.I."/>
            <person name="Powell A.J."/>
            <person name="Barry K."/>
            <person name="Miller A.N."/>
            <person name="Grigoriev I.V."/>
            <person name="Debuchy R."/>
            <person name="Gladieux P."/>
            <person name="Thoren M.H."/>
            <person name="Johannesson H."/>
        </authorList>
    </citation>
    <scope>NUCLEOTIDE SEQUENCE</scope>
    <source>
        <strain evidence="2">CBS 118394</strain>
    </source>
</reference>
<keyword evidence="3" id="KW-1185">Reference proteome</keyword>
<evidence type="ECO:0000313" key="2">
    <source>
        <dbReference type="EMBL" id="KAK3321650.1"/>
    </source>
</evidence>
<comment type="caution">
    <text evidence="2">The sequence shown here is derived from an EMBL/GenBank/DDBJ whole genome shotgun (WGS) entry which is preliminary data.</text>
</comment>
<dbReference type="AlphaFoldDB" id="A0AAE0M7B9"/>
<name>A0AAE0M7B9_9PEZI</name>
<sequence>MCTYLTHLRVCRSCGGEDTVLISEQLCAVAEVSGLFGSCLGGVFSQHDRTPFKCWKCRDATVAVSVKMLAAMGGHTHGGHGGGGGGSSAAGGGRRSSGHGHGRVRW</sequence>
<feature type="region of interest" description="Disordered" evidence="1">
    <location>
        <begin position="77"/>
        <end position="106"/>
    </location>
</feature>
<protein>
    <submittedName>
        <fullName evidence="2">Uncharacterized protein</fullName>
    </submittedName>
</protein>
<feature type="compositionally biased region" description="Basic residues" evidence="1">
    <location>
        <begin position="96"/>
        <end position="106"/>
    </location>
</feature>
<proteinExistence type="predicted"/>
<dbReference type="Proteomes" id="UP001283341">
    <property type="component" value="Unassembled WGS sequence"/>
</dbReference>